<reference evidence="1 2" key="1">
    <citation type="submission" date="2018-02" db="EMBL/GenBank/DDBJ databases">
        <title>Draft genome of wild Prunus yedoensis var. nudiflora.</title>
        <authorList>
            <person name="Baek S."/>
            <person name="Kim J.-H."/>
            <person name="Choi K."/>
            <person name="Kim G.-B."/>
            <person name="Cho A."/>
            <person name="Jang H."/>
            <person name="Shin C.-H."/>
            <person name="Yu H.-J."/>
            <person name="Mun J.-H."/>
        </authorList>
    </citation>
    <scope>NUCLEOTIDE SEQUENCE [LARGE SCALE GENOMIC DNA]</scope>
    <source>
        <strain evidence="2">cv. Jeju island</strain>
        <tissue evidence="1">Leaf</tissue>
    </source>
</reference>
<keyword evidence="2" id="KW-1185">Reference proteome</keyword>
<dbReference type="PANTHER" id="PTHR35279:SF1">
    <property type="entry name" value="ARABINANASE_LEVANSUCRASE_INVERTASE"/>
    <property type="match status" value="1"/>
</dbReference>
<dbReference type="PANTHER" id="PTHR35279">
    <property type="match status" value="1"/>
</dbReference>
<organism evidence="1 2">
    <name type="scientific">Prunus yedoensis var. nudiflora</name>
    <dbReference type="NCBI Taxonomy" id="2094558"/>
    <lineage>
        <taxon>Eukaryota</taxon>
        <taxon>Viridiplantae</taxon>
        <taxon>Streptophyta</taxon>
        <taxon>Embryophyta</taxon>
        <taxon>Tracheophyta</taxon>
        <taxon>Spermatophyta</taxon>
        <taxon>Magnoliopsida</taxon>
        <taxon>eudicotyledons</taxon>
        <taxon>Gunneridae</taxon>
        <taxon>Pentapetalae</taxon>
        <taxon>rosids</taxon>
        <taxon>fabids</taxon>
        <taxon>Rosales</taxon>
        <taxon>Rosaceae</taxon>
        <taxon>Amygdaloideae</taxon>
        <taxon>Amygdaleae</taxon>
        <taxon>Prunus</taxon>
    </lineage>
</organism>
<evidence type="ECO:0000313" key="2">
    <source>
        <dbReference type="Proteomes" id="UP000250321"/>
    </source>
</evidence>
<accession>A0A314UBI2</accession>
<dbReference type="STRING" id="2094558.A0A314UBI2"/>
<comment type="caution">
    <text evidence="1">The sequence shown here is derived from an EMBL/GenBank/DDBJ whole genome shotgun (WGS) entry which is preliminary data.</text>
</comment>
<dbReference type="Proteomes" id="UP000250321">
    <property type="component" value="Unassembled WGS sequence"/>
</dbReference>
<evidence type="ECO:0000313" key="1">
    <source>
        <dbReference type="EMBL" id="PQM34797.1"/>
    </source>
</evidence>
<gene>
    <name evidence="1" type="ORF">Pyn_19375</name>
</gene>
<sequence>MGLIEGGRGGGFDELGAMNPFVLKNKKDAKYLMAYEGVGVDGGRSNGLAVSQDGFEGLDKTWLCACLFQINVVKMRKHAYKLIYLSYVLSVNGTYLSQFSEILPLLSRQNIDENRNTQ</sequence>
<proteinExistence type="predicted"/>
<name>A0A314UBI2_PRUYE</name>
<dbReference type="OrthoDB" id="10574180at2759"/>
<dbReference type="AlphaFoldDB" id="A0A314UBI2"/>
<dbReference type="EMBL" id="PJQY01003754">
    <property type="protein sequence ID" value="PQM34797.1"/>
    <property type="molecule type" value="Genomic_DNA"/>
</dbReference>
<protein>
    <submittedName>
        <fullName evidence="1">Uncharacterized protein</fullName>
    </submittedName>
</protein>